<dbReference type="RefSeq" id="XP_003657562.1">
    <property type="nucleotide sequence ID" value="XM_003657514.1"/>
</dbReference>
<dbReference type="AlphaFoldDB" id="G2RHB4"/>
<reference evidence="1 2" key="1">
    <citation type="journal article" date="2011" name="Nat. Biotechnol.">
        <title>Comparative genomic analysis of the thermophilic biomass-degrading fungi Myceliophthora thermophila and Thielavia terrestris.</title>
        <authorList>
            <person name="Berka R.M."/>
            <person name="Grigoriev I.V."/>
            <person name="Otillar R."/>
            <person name="Salamov A."/>
            <person name="Grimwood J."/>
            <person name="Reid I."/>
            <person name="Ishmael N."/>
            <person name="John T."/>
            <person name="Darmond C."/>
            <person name="Moisan M.-C."/>
            <person name="Henrissat B."/>
            <person name="Coutinho P.M."/>
            <person name="Lombard V."/>
            <person name="Natvig D.O."/>
            <person name="Lindquist E."/>
            <person name="Schmutz J."/>
            <person name="Lucas S."/>
            <person name="Harris P."/>
            <person name="Powlowski J."/>
            <person name="Bellemare A."/>
            <person name="Taylor D."/>
            <person name="Butler G."/>
            <person name="de Vries R.P."/>
            <person name="Allijn I.E."/>
            <person name="van den Brink J."/>
            <person name="Ushinsky S."/>
            <person name="Storms R."/>
            <person name="Powell A.J."/>
            <person name="Paulsen I.T."/>
            <person name="Elbourne L.D.H."/>
            <person name="Baker S.E."/>
            <person name="Magnuson J."/>
            <person name="LaBoissiere S."/>
            <person name="Clutterbuck A.J."/>
            <person name="Martinez D."/>
            <person name="Wogulis M."/>
            <person name="de Leon A.L."/>
            <person name="Rey M.W."/>
            <person name="Tsang A."/>
        </authorList>
    </citation>
    <scope>NUCLEOTIDE SEQUENCE [LARGE SCALE GENOMIC DNA]</scope>
    <source>
        <strain evidence="2">ATCC 38088 / NRRL 8126</strain>
    </source>
</reference>
<dbReference type="Proteomes" id="UP000008181">
    <property type="component" value="Chromosome 6"/>
</dbReference>
<dbReference type="Gene3D" id="3.40.50.300">
    <property type="entry name" value="P-loop containing nucleotide triphosphate hydrolases"/>
    <property type="match status" value="1"/>
</dbReference>
<keyword evidence="2" id="KW-1185">Reference proteome</keyword>
<dbReference type="InterPro" id="IPR027417">
    <property type="entry name" value="P-loop_NTPase"/>
</dbReference>
<dbReference type="KEGG" id="ttt:THITE_2092730"/>
<accession>G2RHB4</accession>
<evidence type="ECO:0000313" key="1">
    <source>
        <dbReference type="EMBL" id="AEO71226.1"/>
    </source>
</evidence>
<evidence type="ECO:0000313" key="2">
    <source>
        <dbReference type="Proteomes" id="UP000008181"/>
    </source>
</evidence>
<dbReference type="HOGENOM" id="CLU_2251898_0_0_1"/>
<dbReference type="OrthoDB" id="6500128at2759"/>
<proteinExistence type="predicted"/>
<dbReference type="GeneID" id="11521993"/>
<sequence length="104" mass="11412">MLTFPVLFERPFDAVFYGAVVRTCALQADFAALPAGAHIFAEAICGLLRDACRVLATHQLHILSRCVRVVWMVDGRISAVGAFQQLMQVDIKAVDSVSWSVYVA</sequence>
<gene>
    <name evidence="1" type="ORF">THITE_2092730</name>
</gene>
<organism evidence="1 2">
    <name type="scientific">Thermothielavioides terrestris (strain ATCC 38088 / NRRL 8126)</name>
    <name type="common">Thielavia terrestris</name>
    <dbReference type="NCBI Taxonomy" id="578455"/>
    <lineage>
        <taxon>Eukaryota</taxon>
        <taxon>Fungi</taxon>
        <taxon>Dikarya</taxon>
        <taxon>Ascomycota</taxon>
        <taxon>Pezizomycotina</taxon>
        <taxon>Sordariomycetes</taxon>
        <taxon>Sordariomycetidae</taxon>
        <taxon>Sordariales</taxon>
        <taxon>Chaetomiaceae</taxon>
        <taxon>Thermothielavioides</taxon>
        <taxon>Thermothielavioides terrestris</taxon>
    </lineage>
</organism>
<name>G2RHB4_THETT</name>
<protein>
    <submittedName>
        <fullName evidence="1">Uncharacterized protein</fullName>
    </submittedName>
</protein>
<dbReference type="EMBL" id="CP003014">
    <property type="protein sequence ID" value="AEO71226.1"/>
    <property type="molecule type" value="Genomic_DNA"/>
</dbReference>